<organism evidence="1 2">
    <name type="scientific">Rhizobium leguminosarum</name>
    <dbReference type="NCBI Taxonomy" id="384"/>
    <lineage>
        <taxon>Bacteria</taxon>
        <taxon>Pseudomonadati</taxon>
        <taxon>Pseudomonadota</taxon>
        <taxon>Alphaproteobacteria</taxon>
        <taxon>Hyphomicrobiales</taxon>
        <taxon>Rhizobiaceae</taxon>
        <taxon>Rhizobium/Agrobacterium group</taxon>
        <taxon>Rhizobium</taxon>
    </lineage>
</organism>
<comment type="caution">
    <text evidence="1">The sequence shown here is derived from an EMBL/GenBank/DDBJ whole genome shotgun (WGS) entry which is preliminary data.</text>
</comment>
<name>A0A7K3VFV2_RHILE</name>
<dbReference type="RefSeq" id="WP_164046901.1">
    <property type="nucleotide sequence ID" value="NZ_WUFV01000005.1"/>
</dbReference>
<sequence length="79" mass="8835">MTWTYNNKCPVCDEPTKEALPKMGDATEVICDTCGRYRITDSAKEEFRHKEQDERHAILERAKGIAATKGGMTTITTGL</sequence>
<accession>A0A7K3VFV2</accession>
<dbReference type="AlphaFoldDB" id="A0A7K3VFV2"/>
<evidence type="ECO:0000313" key="2">
    <source>
        <dbReference type="Proteomes" id="UP000471705"/>
    </source>
</evidence>
<reference evidence="1 2" key="1">
    <citation type="submission" date="2019-12" db="EMBL/GenBank/DDBJ databases">
        <title>Rhizobium genotypes associated with high levels of biological nitrogen fixation by grain legumes in a temperate-maritime cropping system.</title>
        <authorList>
            <person name="Maluk M."/>
            <person name="Francesc Ferrando Molina F."/>
            <person name="Lopez Del Egido L."/>
            <person name="Lafos M."/>
            <person name="Langarica-Fuentes A."/>
            <person name="Gebre Yohannes G."/>
            <person name="Young M.W."/>
            <person name="Martin P."/>
            <person name="Gantlett R."/>
            <person name="Kenicer G."/>
            <person name="Hawes C."/>
            <person name="Begg G.S."/>
            <person name="Quilliam R.S."/>
            <person name="Squire G.R."/>
            <person name="Poole P.S."/>
            <person name="Young P.W."/>
            <person name="Iannetta P.M."/>
            <person name="James E.K."/>
        </authorList>
    </citation>
    <scope>NUCLEOTIDE SEQUENCE [LARGE SCALE GENOMIC DNA]</scope>
    <source>
        <strain evidence="1 2">JHI54</strain>
    </source>
</reference>
<proteinExistence type="predicted"/>
<dbReference type="Proteomes" id="UP000471705">
    <property type="component" value="Unassembled WGS sequence"/>
</dbReference>
<evidence type="ECO:0000313" key="1">
    <source>
        <dbReference type="EMBL" id="NEK15714.1"/>
    </source>
</evidence>
<dbReference type="EMBL" id="WUFV01000005">
    <property type="protein sequence ID" value="NEK15714.1"/>
    <property type="molecule type" value="Genomic_DNA"/>
</dbReference>
<gene>
    <name evidence="1" type="ORF">GR257_12720</name>
</gene>
<protein>
    <submittedName>
        <fullName evidence="1">Uncharacterized protein</fullName>
    </submittedName>
</protein>